<dbReference type="Proteomes" id="UP000034600">
    <property type="component" value="Unassembled WGS sequence"/>
</dbReference>
<gene>
    <name evidence="1" type="ORF">UY32_C0004G0009</name>
</gene>
<sequence length="115" mass="13403">MFILFLTLEGLIAHANEHPEREWLECSLFFLDCEPGKLKEHQRLDEAIRYLERRGRVSWRREVNPFANHDLLNQLLKSSLLRPFNAGLAARDDPEFLREAVLAANNGNHRVEVVV</sequence>
<dbReference type="AlphaFoldDB" id="A0A0G1UYJ7"/>
<reference evidence="1 2" key="1">
    <citation type="journal article" date="2015" name="Nature">
        <title>rRNA introns, odd ribosomes, and small enigmatic genomes across a large radiation of phyla.</title>
        <authorList>
            <person name="Brown C.T."/>
            <person name="Hug L.A."/>
            <person name="Thomas B.C."/>
            <person name="Sharon I."/>
            <person name="Castelle C.J."/>
            <person name="Singh A."/>
            <person name="Wilkins M.J."/>
            <person name="Williams K.H."/>
            <person name="Banfield J.F."/>
        </authorList>
    </citation>
    <scope>NUCLEOTIDE SEQUENCE [LARGE SCALE GENOMIC DNA]</scope>
</reference>
<comment type="caution">
    <text evidence="1">The sequence shown here is derived from an EMBL/GenBank/DDBJ whole genome shotgun (WGS) entry which is preliminary data.</text>
</comment>
<name>A0A0G1UYJ7_9BACT</name>
<organism evidence="1 2">
    <name type="scientific">Candidatus Jorgensenbacteria bacterium GW2011_GWC1_48_8</name>
    <dbReference type="NCBI Taxonomy" id="1618666"/>
    <lineage>
        <taxon>Bacteria</taxon>
        <taxon>Candidatus Joergenseniibacteriota</taxon>
    </lineage>
</organism>
<protein>
    <submittedName>
        <fullName evidence="1">Uncharacterized protein</fullName>
    </submittedName>
</protein>
<dbReference type="EMBL" id="LCPO01000004">
    <property type="protein sequence ID" value="KKU99217.1"/>
    <property type="molecule type" value="Genomic_DNA"/>
</dbReference>
<evidence type="ECO:0000313" key="1">
    <source>
        <dbReference type="EMBL" id="KKU99217.1"/>
    </source>
</evidence>
<accession>A0A0G1UYJ7</accession>
<evidence type="ECO:0000313" key="2">
    <source>
        <dbReference type="Proteomes" id="UP000034600"/>
    </source>
</evidence>
<proteinExistence type="predicted"/>